<evidence type="ECO:0000256" key="1">
    <source>
        <dbReference type="SAM" id="MobiDB-lite"/>
    </source>
</evidence>
<dbReference type="AlphaFoldDB" id="A0AAW0FI28"/>
<reference evidence="2 3" key="1">
    <citation type="submission" date="2022-09" db="EMBL/GenBank/DDBJ databases">
        <authorList>
            <person name="Palmer J.M."/>
        </authorList>
    </citation>
    <scope>NUCLEOTIDE SEQUENCE [LARGE SCALE GENOMIC DNA]</scope>
    <source>
        <strain evidence="2 3">DSM 7382</strain>
    </source>
</reference>
<feature type="region of interest" description="Disordered" evidence="1">
    <location>
        <begin position="1"/>
        <end position="82"/>
    </location>
</feature>
<dbReference type="EMBL" id="JASBNA010000102">
    <property type="protein sequence ID" value="KAK7676842.1"/>
    <property type="molecule type" value="Genomic_DNA"/>
</dbReference>
<proteinExistence type="predicted"/>
<name>A0AAW0FI28_9APHY</name>
<feature type="compositionally biased region" description="Basic and acidic residues" evidence="1">
    <location>
        <begin position="32"/>
        <end position="49"/>
    </location>
</feature>
<evidence type="ECO:0000313" key="2">
    <source>
        <dbReference type="EMBL" id="KAK7676842.1"/>
    </source>
</evidence>
<dbReference type="Proteomes" id="UP001385951">
    <property type="component" value="Unassembled WGS sequence"/>
</dbReference>
<evidence type="ECO:0000313" key="3">
    <source>
        <dbReference type="Proteomes" id="UP001385951"/>
    </source>
</evidence>
<feature type="compositionally biased region" description="Acidic residues" evidence="1">
    <location>
        <begin position="60"/>
        <end position="69"/>
    </location>
</feature>
<feature type="compositionally biased region" description="Low complexity" evidence="1">
    <location>
        <begin position="50"/>
        <end position="59"/>
    </location>
</feature>
<comment type="caution">
    <text evidence="2">The sequence shown here is derived from an EMBL/GenBank/DDBJ whole genome shotgun (WGS) entry which is preliminary data.</text>
</comment>
<sequence length="82" mass="9161">MHHGTASAEPKRRKPVVHKATAATRMALRSSGRSEESSEHYEPSEHAEVVESTESAETAESWDDDEEVWEGIRDPTPMVIDD</sequence>
<organism evidence="2 3">
    <name type="scientific">Cerrena zonata</name>
    <dbReference type="NCBI Taxonomy" id="2478898"/>
    <lineage>
        <taxon>Eukaryota</taxon>
        <taxon>Fungi</taxon>
        <taxon>Dikarya</taxon>
        <taxon>Basidiomycota</taxon>
        <taxon>Agaricomycotina</taxon>
        <taxon>Agaricomycetes</taxon>
        <taxon>Polyporales</taxon>
        <taxon>Cerrenaceae</taxon>
        <taxon>Cerrena</taxon>
    </lineage>
</organism>
<accession>A0AAW0FI28</accession>
<gene>
    <name evidence="2" type="ORF">QCA50_020178</name>
</gene>
<keyword evidence="3" id="KW-1185">Reference proteome</keyword>
<protein>
    <submittedName>
        <fullName evidence="2">Uncharacterized protein</fullName>
    </submittedName>
</protein>